<evidence type="ECO:0000313" key="4">
    <source>
        <dbReference type="Proteomes" id="UP000001697"/>
    </source>
</evidence>
<protein>
    <submittedName>
        <fullName evidence="3">O-acetyltransferase</fullName>
    </submittedName>
</protein>
<dbReference type="EMBL" id="AP008937">
    <property type="protein sequence ID" value="BAG27749.1"/>
    <property type="molecule type" value="Genomic_DNA"/>
</dbReference>
<keyword evidence="1" id="KW-0472">Membrane</keyword>
<dbReference type="Pfam" id="PF01757">
    <property type="entry name" value="Acyl_transf_3"/>
    <property type="match status" value="1"/>
</dbReference>
<evidence type="ECO:0000313" key="3">
    <source>
        <dbReference type="EMBL" id="BAG27749.1"/>
    </source>
</evidence>
<dbReference type="PANTHER" id="PTHR37312">
    <property type="entry name" value="MEMBRANE-BOUND ACYLTRANSFERASE YKRP-RELATED"/>
    <property type="match status" value="1"/>
</dbReference>
<feature type="transmembrane region" description="Helical" evidence="1">
    <location>
        <begin position="281"/>
        <end position="305"/>
    </location>
</feature>
<feature type="transmembrane region" description="Helical" evidence="1">
    <location>
        <begin position="325"/>
        <end position="342"/>
    </location>
</feature>
<feature type="transmembrane region" description="Helical" evidence="1">
    <location>
        <begin position="34"/>
        <end position="54"/>
    </location>
</feature>
<evidence type="ECO:0000256" key="1">
    <source>
        <dbReference type="SAM" id="Phobius"/>
    </source>
</evidence>
<accession>A0ABF7R3W8</accession>
<feature type="transmembrane region" description="Helical" evidence="1">
    <location>
        <begin position="216"/>
        <end position="238"/>
    </location>
</feature>
<reference evidence="3 4" key="1">
    <citation type="journal article" date="2008" name="DNA Res.">
        <title>Comparative genome analysis of Lactobacillus reuteri and Lactobacillus fermentum reveal a genomic island for reuterin and cobalamin production.</title>
        <authorList>
            <person name="Morita H."/>
            <person name="Toh H."/>
            <person name="Fukuda S."/>
            <person name="Horikawa H."/>
            <person name="Oshima K."/>
            <person name="Suzuki T."/>
            <person name="Murakami M."/>
            <person name="Hisamatsu S."/>
            <person name="Kato Y."/>
            <person name="Takizawa T."/>
            <person name="Fukuoka H."/>
            <person name="Yoshimura T."/>
            <person name="Itoh K."/>
            <person name="O'Sullivan D.J."/>
            <person name="McKay L.L."/>
            <person name="Ohno H."/>
            <person name="Kikuchi J."/>
            <person name="Masaoka T."/>
            <person name="Hattori M."/>
        </authorList>
    </citation>
    <scope>NUCLEOTIDE SEQUENCE [LARGE SCALE GENOMIC DNA]</scope>
    <source>
        <strain evidence="4">NBRC 3956 / LMG 18251</strain>
    </source>
</reference>
<name>A0ABF7R3W8_LIMF3</name>
<dbReference type="InterPro" id="IPR052734">
    <property type="entry name" value="Nod_factor_acetyltransferase"/>
</dbReference>
<feature type="transmembrane region" description="Helical" evidence="1">
    <location>
        <begin position="7"/>
        <end position="28"/>
    </location>
</feature>
<keyword evidence="4" id="KW-1185">Reference proteome</keyword>
<feature type="domain" description="Acyltransferase 3" evidence="2">
    <location>
        <begin position="8"/>
        <end position="295"/>
    </location>
</feature>
<dbReference type="PANTHER" id="PTHR37312:SF1">
    <property type="entry name" value="MEMBRANE-BOUND ACYLTRANSFERASE YKRP-RELATED"/>
    <property type="match status" value="1"/>
</dbReference>
<sequence length="363" mass="41615">MSDKGRILWVDLVRAAGMILIFWGHSLYSQTGNAGILIYEVNVPIFFILSGYLFHEQPVFKQMVKLFYNLIVPYVVTCFIMVLLSLIKNHFPNIILLKSMGPVKADLMTSFWGIGTRGRLAFSNYVANPIGAIWFLLALFWCSILFNVLIKLLKKLNYFYISMTVISLCIMLASFWMANAFAIFPWSLNAALIGVIFMWGGYILRKLDIIHKSNTQKLIVLLLALMMWGLALIFKVHFWFNFAITNNVPIAIISAFGGSIVLILIAVWVEELFSKLQLIKWIALFGKYSLVALCIDSIDGNVLFINQHIISRIPNVESIVVLEELIYLISLPVISMVILRKIPFLRSCYFNREFGFPWQWGRN</sequence>
<feature type="transmembrane region" description="Helical" evidence="1">
    <location>
        <begin position="183"/>
        <end position="204"/>
    </location>
</feature>
<dbReference type="Proteomes" id="UP000001697">
    <property type="component" value="Chromosome"/>
</dbReference>
<feature type="transmembrane region" description="Helical" evidence="1">
    <location>
        <begin position="66"/>
        <end position="87"/>
    </location>
</feature>
<evidence type="ECO:0000259" key="2">
    <source>
        <dbReference type="Pfam" id="PF01757"/>
    </source>
</evidence>
<dbReference type="RefSeq" id="WP_012391540.1">
    <property type="nucleotide sequence ID" value="NC_010610.1"/>
</dbReference>
<proteinExistence type="predicted"/>
<dbReference type="KEGG" id="lfe:LAF_1413"/>
<feature type="transmembrane region" description="Helical" evidence="1">
    <location>
        <begin position="132"/>
        <end position="150"/>
    </location>
</feature>
<feature type="transmembrane region" description="Helical" evidence="1">
    <location>
        <begin position="250"/>
        <end position="269"/>
    </location>
</feature>
<organism evidence="3 4">
    <name type="scientific">Limosilactobacillus fermentum (strain NBRC 3956 / LMG 18251)</name>
    <name type="common">Lactobacillus fermentum</name>
    <dbReference type="NCBI Taxonomy" id="334390"/>
    <lineage>
        <taxon>Bacteria</taxon>
        <taxon>Bacillati</taxon>
        <taxon>Bacillota</taxon>
        <taxon>Bacilli</taxon>
        <taxon>Lactobacillales</taxon>
        <taxon>Lactobacillaceae</taxon>
        <taxon>Limosilactobacillus</taxon>
    </lineage>
</organism>
<dbReference type="InterPro" id="IPR002656">
    <property type="entry name" value="Acyl_transf_3_dom"/>
</dbReference>
<keyword evidence="1" id="KW-1133">Transmembrane helix</keyword>
<dbReference type="AlphaFoldDB" id="A0ABF7R3W8"/>
<feature type="transmembrane region" description="Helical" evidence="1">
    <location>
        <begin position="157"/>
        <end position="177"/>
    </location>
</feature>
<keyword evidence="1" id="KW-0812">Transmembrane</keyword>
<gene>
    <name evidence="3" type="ordered locus">LAF_1413</name>
</gene>